<keyword evidence="1" id="KW-0472">Membrane</keyword>
<feature type="transmembrane region" description="Helical" evidence="1">
    <location>
        <begin position="129"/>
        <end position="150"/>
    </location>
</feature>
<accession>A0ABR7MUR4</accession>
<gene>
    <name evidence="3" type="ORF">H8700_07500</name>
</gene>
<dbReference type="PANTHER" id="PTHR40448">
    <property type="entry name" value="TWO-COMPONENT SENSOR HISTIDINE KINASE"/>
    <property type="match status" value="1"/>
</dbReference>
<feature type="transmembrane region" description="Helical" evidence="1">
    <location>
        <begin position="162"/>
        <end position="182"/>
    </location>
</feature>
<dbReference type="Gene3D" id="3.30.565.10">
    <property type="entry name" value="Histidine kinase-like ATPase, C-terminal domain"/>
    <property type="match status" value="1"/>
</dbReference>
<comment type="caution">
    <text evidence="3">The sequence shown here is derived from an EMBL/GenBank/DDBJ whole genome shotgun (WGS) entry which is preliminary data.</text>
</comment>
<dbReference type="InterPro" id="IPR032834">
    <property type="entry name" value="NatK-like_C"/>
</dbReference>
<keyword evidence="1" id="KW-0812">Transmembrane</keyword>
<evidence type="ECO:0000313" key="4">
    <source>
        <dbReference type="Proteomes" id="UP000637513"/>
    </source>
</evidence>
<evidence type="ECO:0000256" key="1">
    <source>
        <dbReference type="SAM" id="Phobius"/>
    </source>
</evidence>
<keyword evidence="1" id="KW-1133">Transmembrane helix</keyword>
<organism evidence="3 4">
    <name type="scientific">Jutongia hominis</name>
    <dbReference type="NCBI Taxonomy" id="2763664"/>
    <lineage>
        <taxon>Bacteria</taxon>
        <taxon>Bacillati</taxon>
        <taxon>Bacillota</taxon>
        <taxon>Clostridia</taxon>
        <taxon>Lachnospirales</taxon>
        <taxon>Lachnospiraceae</taxon>
        <taxon>Jutongia</taxon>
    </lineage>
</organism>
<feature type="domain" description="Sensor histidine kinase NatK-like C-terminal" evidence="2">
    <location>
        <begin position="337"/>
        <end position="446"/>
    </location>
</feature>
<dbReference type="InterPro" id="IPR036890">
    <property type="entry name" value="HATPase_C_sf"/>
</dbReference>
<reference evidence="3 4" key="1">
    <citation type="submission" date="2020-08" db="EMBL/GenBank/DDBJ databases">
        <title>Genome public.</title>
        <authorList>
            <person name="Liu C."/>
            <person name="Sun Q."/>
        </authorList>
    </citation>
    <scope>NUCLEOTIDE SEQUENCE [LARGE SCALE GENOMIC DNA]</scope>
    <source>
        <strain evidence="3 4">BX3</strain>
    </source>
</reference>
<dbReference type="PANTHER" id="PTHR40448:SF1">
    <property type="entry name" value="TWO-COMPONENT SENSOR HISTIDINE KINASE"/>
    <property type="match status" value="1"/>
</dbReference>
<feature type="transmembrane region" description="Helical" evidence="1">
    <location>
        <begin position="194"/>
        <end position="217"/>
    </location>
</feature>
<sequence length="461" mass="52961">MLYLFLQLWEIMINGIEAFLYYLLVKKKMKAKEMPYRSQKITLFLCCQVALLYVFNHFGVSTLITIGFFDIVRFLFTIYFFYAPLFPCLFWIIIYTILCMLADMMTILLPTVLANVNVNTILLGGAFRIPITFTYISLLSLFIFLIILLTDKQLFFTLRQKIAFSFLSLTSMIVAQYIFAITLKTTTKTVTREIANSLGIICFLFVILFVSLLVFVYQLGVAKQKNITYLEEKAQFELEQAQFNNILEMTHDLRTLKHDMNLYLDTIEILASQNKNDKLLEYIADYRKHIDNIHHFLSTGNTAIDCIVSTKLSAAKQKGIQVSYSILLPQKIPLDDISLCSLIGNLFNNAIEACEKISPDKKDRCWINFTIQPYQNMFGIYMENGSNGEYLFDKNGMLLSTKSDTAKKRLSHGIGLKRIQELAEQADGLIDINPGKEDFKLHIMIPLLEKDPDKDPDGSTN</sequence>
<dbReference type="Proteomes" id="UP000637513">
    <property type="component" value="Unassembled WGS sequence"/>
</dbReference>
<dbReference type="EMBL" id="JACRSW010000030">
    <property type="protein sequence ID" value="MBC8557551.1"/>
    <property type="molecule type" value="Genomic_DNA"/>
</dbReference>
<feature type="transmembrane region" description="Helical" evidence="1">
    <location>
        <begin position="6"/>
        <end position="25"/>
    </location>
</feature>
<proteinExistence type="predicted"/>
<protein>
    <submittedName>
        <fullName evidence="3">GHKL domain-containing protein</fullName>
    </submittedName>
</protein>
<evidence type="ECO:0000259" key="2">
    <source>
        <dbReference type="Pfam" id="PF14501"/>
    </source>
</evidence>
<keyword evidence="4" id="KW-1185">Reference proteome</keyword>
<feature type="transmembrane region" description="Helical" evidence="1">
    <location>
        <begin position="37"/>
        <end position="55"/>
    </location>
</feature>
<dbReference type="SUPFAM" id="SSF55874">
    <property type="entry name" value="ATPase domain of HSP90 chaperone/DNA topoisomerase II/histidine kinase"/>
    <property type="match status" value="1"/>
</dbReference>
<dbReference type="RefSeq" id="WP_249304845.1">
    <property type="nucleotide sequence ID" value="NZ_JACRSW010000030.1"/>
</dbReference>
<dbReference type="CDD" id="cd16935">
    <property type="entry name" value="HATPase_AgrC-ComD-like"/>
    <property type="match status" value="1"/>
</dbReference>
<dbReference type="Pfam" id="PF14501">
    <property type="entry name" value="HATPase_c_5"/>
    <property type="match status" value="1"/>
</dbReference>
<evidence type="ECO:0000313" key="3">
    <source>
        <dbReference type="EMBL" id="MBC8557551.1"/>
    </source>
</evidence>
<name>A0ABR7MUR4_9FIRM</name>